<accession>A0ABQ9HY55</accession>
<organism evidence="1 2">
    <name type="scientific">Dryococelus australis</name>
    <dbReference type="NCBI Taxonomy" id="614101"/>
    <lineage>
        <taxon>Eukaryota</taxon>
        <taxon>Metazoa</taxon>
        <taxon>Ecdysozoa</taxon>
        <taxon>Arthropoda</taxon>
        <taxon>Hexapoda</taxon>
        <taxon>Insecta</taxon>
        <taxon>Pterygota</taxon>
        <taxon>Neoptera</taxon>
        <taxon>Polyneoptera</taxon>
        <taxon>Phasmatodea</taxon>
        <taxon>Verophasmatodea</taxon>
        <taxon>Anareolatae</taxon>
        <taxon>Phasmatidae</taxon>
        <taxon>Eurycanthinae</taxon>
        <taxon>Dryococelus</taxon>
    </lineage>
</organism>
<name>A0ABQ9HY55_9NEOP</name>
<reference evidence="1 2" key="1">
    <citation type="submission" date="2023-02" db="EMBL/GenBank/DDBJ databases">
        <title>LHISI_Scaffold_Assembly.</title>
        <authorList>
            <person name="Stuart O.P."/>
            <person name="Cleave R."/>
            <person name="Magrath M.J.L."/>
            <person name="Mikheyev A.S."/>
        </authorList>
    </citation>
    <scope>NUCLEOTIDE SEQUENCE [LARGE SCALE GENOMIC DNA]</scope>
    <source>
        <strain evidence="1">Daus_M_001</strain>
        <tissue evidence="1">Leg muscle</tissue>
    </source>
</reference>
<dbReference type="EMBL" id="JARBHB010000003">
    <property type="protein sequence ID" value="KAJ8889306.1"/>
    <property type="molecule type" value="Genomic_DNA"/>
</dbReference>
<sequence length="90" mass="10126">MLQYDEVSVCEATVEKNVDAFDALVLNANVCNGQEVEEIRRPLNINNISIPNTSGFSPEIVHIFAKARKRNGNFCRRLKGRKTAIFTDTL</sequence>
<evidence type="ECO:0000313" key="1">
    <source>
        <dbReference type="EMBL" id="KAJ8889306.1"/>
    </source>
</evidence>
<proteinExistence type="predicted"/>
<dbReference type="Proteomes" id="UP001159363">
    <property type="component" value="Chromosome 3"/>
</dbReference>
<comment type="caution">
    <text evidence="1">The sequence shown here is derived from an EMBL/GenBank/DDBJ whole genome shotgun (WGS) entry which is preliminary data.</text>
</comment>
<evidence type="ECO:0000313" key="2">
    <source>
        <dbReference type="Proteomes" id="UP001159363"/>
    </source>
</evidence>
<keyword evidence="2" id="KW-1185">Reference proteome</keyword>
<protein>
    <submittedName>
        <fullName evidence="1">Uncharacterized protein</fullName>
    </submittedName>
</protein>
<gene>
    <name evidence="1" type="ORF">PR048_008804</name>
</gene>